<proteinExistence type="predicted"/>
<evidence type="ECO:0000313" key="1">
    <source>
        <dbReference type="EMBL" id="KAJ4440506.1"/>
    </source>
</evidence>
<reference evidence="1 2" key="1">
    <citation type="journal article" date="2022" name="Allergy">
        <title>Genome assembly and annotation of Periplaneta americana reveal a comprehensive cockroach allergen profile.</title>
        <authorList>
            <person name="Wang L."/>
            <person name="Xiong Q."/>
            <person name="Saelim N."/>
            <person name="Wang L."/>
            <person name="Nong W."/>
            <person name="Wan A.T."/>
            <person name="Shi M."/>
            <person name="Liu X."/>
            <person name="Cao Q."/>
            <person name="Hui J.H.L."/>
            <person name="Sookrung N."/>
            <person name="Leung T.F."/>
            <person name="Tungtrongchitr A."/>
            <person name="Tsui S.K.W."/>
        </authorList>
    </citation>
    <scope>NUCLEOTIDE SEQUENCE [LARGE SCALE GENOMIC DNA]</scope>
    <source>
        <strain evidence="1">PWHHKU_190912</strain>
    </source>
</reference>
<dbReference type="EMBL" id="JAJSOF020000017">
    <property type="protein sequence ID" value="KAJ4440506.1"/>
    <property type="molecule type" value="Genomic_DNA"/>
</dbReference>
<dbReference type="Proteomes" id="UP001148838">
    <property type="component" value="Unassembled WGS sequence"/>
</dbReference>
<sequence length="284" mass="32107">MGLVRARWSREFAIDCLTFALRLRKTSEKTTRCLTDWDTIYVLATLVWLSIRGSDPVLILRSILRLAFAPLYAVIVQVRQMAWVIFVNTMLSSEPSYLRPGRQIPSSDEYLRSPKYPTAAAIYLLEVPPASASKRRKMESQKIEAKEATCSPGSKAKWGHQRSRCPTWALSPIAVTGRMCFLSTSAILAARNFPLKSLKTDNAIGESTARKWFSRFKEGRFDISDTPRSGRPSEFDEDRLNTLIHNDPLANVMNCDHSTIARHLLPPTETTCTRNPRKTTNKTA</sequence>
<name>A0ABQ8T3E6_PERAM</name>
<evidence type="ECO:0008006" key="3">
    <source>
        <dbReference type="Google" id="ProtNLM"/>
    </source>
</evidence>
<gene>
    <name evidence="1" type="ORF">ANN_08647</name>
</gene>
<accession>A0ABQ8T3E6</accession>
<dbReference type="PANTHER" id="PTHR46060">
    <property type="entry name" value="MARINER MOS1 TRANSPOSASE-LIKE PROTEIN"/>
    <property type="match status" value="1"/>
</dbReference>
<keyword evidence="2" id="KW-1185">Reference proteome</keyword>
<comment type="caution">
    <text evidence="1">The sequence shown here is derived from an EMBL/GenBank/DDBJ whole genome shotgun (WGS) entry which is preliminary data.</text>
</comment>
<protein>
    <recommendedName>
        <fullName evidence="3">Mos1 transposase HTH domain-containing protein</fullName>
    </recommendedName>
</protein>
<organism evidence="1 2">
    <name type="scientific">Periplaneta americana</name>
    <name type="common">American cockroach</name>
    <name type="synonym">Blatta americana</name>
    <dbReference type="NCBI Taxonomy" id="6978"/>
    <lineage>
        <taxon>Eukaryota</taxon>
        <taxon>Metazoa</taxon>
        <taxon>Ecdysozoa</taxon>
        <taxon>Arthropoda</taxon>
        <taxon>Hexapoda</taxon>
        <taxon>Insecta</taxon>
        <taxon>Pterygota</taxon>
        <taxon>Neoptera</taxon>
        <taxon>Polyneoptera</taxon>
        <taxon>Dictyoptera</taxon>
        <taxon>Blattodea</taxon>
        <taxon>Blattoidea</taxon>
        <taxon>Blattidae</taxon>
        <taxon>Blattinae</taxon>
        <taxon>Periplaneta</taxon>
    </lineage>
</organism>
<evidence type="ECO:0000313" key="2">
    <source>
        <dbReference type="Proteomes" id="UP001148838"/>
    </source>
</evidence>
<dbReference type="PANTHER" id="PTHR46060:SF2">
    <property type="entry name" value="HISTONE-LYSINE N-METHYLTRANSFERASE SETMAR"/>
    <property type="match status" value="1"/>
</dbReference>
<dbReference type="InterPro" id="IPR052709">
    <property type="entry name" value="Transposase-MT_Hybrid"/>
</dbReference>